<feature type="transmembrane region" description="Helical" evidence="1">
    <location>
        <begin position="145"/>
        <end position="163"/>
    </location>
</feature>
<protein>
    <submittedName>
        <fullName evidence="2">Rod shape-determining protein MreD</fullName>
    </submittedName>
</protein>
<sequence>MNRVITANSVRFIMLILVQVLICNHINFLGYINPYIYILFLILFPVKNNRMLFIFLAFTLGLSVDMFLDSGGIHAAASVAVAYIRPVVLKFSFGTIYEYQNLKFDVVDFGSKLIYIVFLTIIHHFILFYLEIFSISKIILILEKTLFSSIFTILLCILFTIIFSRKTK</sequence>
<dbReference type="EMBL" id="JBHMFC010000017">
    <property type="protein sequence ID" value="MFB9056304.1"/>
    <property type="molecule type" value="Genomic_DNA"/>
</dbReference>
<dbReference type="Proteomes" id="UP001589585">
    <property type="component" value="Unassembled WGS sequence"/>
</dbReference>
<dbReference type="RefSeq" id="WP_379860502.1">
    <property type="nucleotide sequence ID" value="NZ_JBHMFC010000017.1"/>
</dbReference>
<evidence type="ECO:0000313" key="3">
    <source>
        <dbReference type="Proteomes" id="UP001589585"/>
    </source>
</evidence>
<accession>A0ABV5FA36</accession>
<evidence type="ECO:0000256" key="1">
    <source>
        <dbReference type="SAM" id="Phobius"/>
    </source>
</evidence>
<feature type="transmembrane region" description="Helical" evidence="1">
    <location>
        <begin position="50"/>
        <end position="68"/>
    </location>
</feature>
<feature type="transmembrane region" description="Helical" evidence="1">
    <location>
        <begin position="113"/>
        <end position="133"/>
    </location>
</feature>
<organism evidence="2 3">
    <name type="scientific">Mariniflexile ostreae</name>
    <dbReference type="NCBI Taxonomy" id="1520892"/>
    <lineage>
        <taxon>Bacteria</taxon>
        <taxon>Pseudomonadati</taxon>
        <taxon>Bacteroidota</taxon>
        <taxon>Flavobacteriia</taxon>
        <taxon>Flavobacteriales</taxon>
        <taxon>Flavobacteriaceae</taxon>
        <taxon>Mariniflexile</taxon>
    </lineage>
</organism>
<feature type="transmembrane region" description="Helical" evidence="1">
    <location>
        <begin position="12"/>
        <end position="44"/>
    </location>
</feature>
<name>A0ABV5FA36_9FLAO</name>
<gene>
    <name evidence="2" type="ORF">ACFFU9_06055</name>
</gene>
<keyword evidence="3" id="KW-1185">Reference proteome</keyword>
<keyword evidence="1" id="KW-0812">Transmembrane</keyword>
<keyword evidence="1" id="KW-1133">Transmembrane helix</keyword>
<evidence type="ECO:0000313" key="2">
    <source>
        <dbReference type="EMBL" id="MFB9056304.1"/>
    </source>
</evidence>
<comment type="caution">
    <text evidence="2">The sequence shown here is derived from an EMBL/GenBank/DDBJ whole genome shotgun (WGS) entry which is preliminary data.</text>
</comment>
<proteinExistence type="predicted"/>
<keyword evidence="1" id="KW-0472">Membrane</keyword>
<reference evidence="2 3" key="1">
    <citation type="submission" date="2024-09" db="EMBL/GenBank/DDBJ databases">
        <authorList>
            <person name="Sun Q."/>
            <person name="Mori K."/>
        </authorList>
    </citation>
    <scope>NUCLEOTIDE SEQUENCE [LARGE SCALE GENOMIC DNA]</scope>
    <source>
        <strain evidence="2 3">CECT 8622</strain>
    </source>
</reference>
<feature type="transmembrane region" description="Helical" evidence="1">
    <location>
        <begin position="75"/>
        <end position="93"/>
    </location>
</feature>